<dbReference type="Proteomes" id="UP001221217">
    <property type="component" value="Unassembled WGS sequence"/>
</dbReference>
<name>A0AAJ1MLQ2_9SPIO</name>
<evidence type="ECO:0000256" key="3">
    <source>
        <dbReference type="ARBA" id="ARBA00022727"/>
    </source>
</evidence>
<evidence type="ECO:0000259" key="9">
    <source>
        <dbReference type="Pfam" id="PF02223"/>
    </source>
</evidence>
<dbReference type="EMBL" id="JAQQAL010000010">
    <property type="protein sequence ID" value="MDC7225905.1"/>
    <property type="molecule type" value="Genomic_DNA"/>
</dbReference>
<evidence type="ECO:0000256" key="2">
    <source>
        <dbReference type="ARBA" id="ARBA00022679"/>
    </source>
</evidence>
<comment type="function">
    <text evidence="8">Phosphorylation of dTMP to form dTDP in both de novo and salvage pathways of dTTP synthesis.</text>
</comment>
<dbReference type="InterPro" id="IPR018095">
    <property type="entry name" value="Thymidylate_kin_CS"/>
</dbReference>
<protein>
    <recommendedName>
        <fullName evidence="8">Thymidylate kinase</fullName>
        <ecNumber evidence="8">2.7.4.9</ecNumber>
    </recommendedName>
    <alternativeName>
        <fullName evidence="8">dTMP kinase</fullName>
    </alternativeName>
</protein>
<evidence type="ECO:0000256" key="7">
    <source>
        <dbReference type="ARBA" id="ARBA00048743"/>
    </source>
</evidence>
<keyword evidence="3 8" id="KW-0545">Nucleotide biosynthesis</keyword>
<dbReference type="AlphaFoldDB" id="A0AAJ1MLQ2"/>
<dbReference type="GO" id="GO:0005524">
    <property type="term" value="F:ATP binding"/>
    <property type="evidence" value="ECO:0007669"/>
    <property type="project" value="UniProtKB-UniRule"/>
</dbReference>
<comment type="catalytic activity">
    <reaction evidence="7 8">
        <text>dTMP + ATP = dTDP + ADP</text>
        <dbReference type="Rhea" id="RHEA:13517"/>
        <dbReference type="ChEBI" id="CHEBI:30616"/>
        <dbReference type="ChEBI" id="CHEBI:58369"/>
        <dbReference type="ChEBI" id="CHEBI:63528"/>
        <dbReference type="ChEBI" id="CHEBI:456216"/>
        <dbReference type="EC" id="2.7.4.9"/>
    </reaction>
</comment>
<evidence type="ECO:0000256" key="5">
    <source>
        <dbReference type="ARBA" id="ARBA00022777"/>
    </source>
</evidence>
<gene>
    <name evidence="8 10" type="primary">tmk</name>
    <name evidence="10" type="ORF">PQJ61_03975</name>
</gene>
<dbReference type="Gene3D" id="3.40.50.300">
    <property type="entry name" value="P-loop containing nucleotide triphosphate hydrolases"/>
    <property type="match status" value="1"/>
</dbReference>
<dbReference type="NCBIfam" id="TIGR00041">
    <property type="entry name" value="DTMP_kinase"/>
    <property type="match status" value="1"/>
</dbReference>
<dbReference type="HAMAP" id="MF_00165">
    <property type="entry name" value="Thymidylate_kinase"/>
    <property type="match status" value="1"/>
</dbReference>
<keyword evidence="4 8" id="KW-0547">Nucleotide-binding</keyword>
<dbReference type="PROSITE" id="PS01331">
    <property type="entry name" value="THYMIDYLATE_KINASE"/>
    <property type="match status" value="1"/>
</dbReference>
<dbReference type="EC" id="2.7.4.9" evidence="8"/>
<comment type="caution">
    <text evidence="10">The sequence shown here is derived from an EMBL/GenBank/DDBJ whole genome shotgun (WGS) entry which is preliminary data.</text>
</comment>
<sequence length="205" mass="23045">MNEKRKILKDFIVLEGLDGSGTTTQLKLLTEALLSHGSSVFSTCEPSPLPTGKIIRQVLEKEISVEAETLARMFSADRYEHLYGKSDGIIKHLKDGDVVITDRYLFSSLAYQSLGCDFDFVKQLNPYPLPEYLVYVDVTPETCRERMTGRELEELFDGDDIQMRIVSNYERGMAAFPESGMKLLRIDGHQGPDEICSEILAGIGR</sequence>
<evidence type="ECO:0000256" key="4">
    <source>
        <dbReference type="ARBA" id="ARBA00022741"/>
    </source>
</evidence>
<dbReference type="InterPro" id="IPR039430">
    <property type="entry name" value="Thymidylate_kin-like_dom"/>
</dbReference>
<feature type="domain" description="Thymidylate kinase-like" evidence="9">
    <location>
        <begin position="14"/>
        <end position="197"/>
    </location>
</feature>
<evidence type="ECO:0000256" key="1">
    <source>
        <dbReference type="ARBA" id="ARBA00009776"/>
    </source>
</evidence>
<evidence type="ECO:0000256" key="8">
    <source>
        <dbReference type="HAMAP-Rule" id="MF_00165"/>
    </source>
</evidence>
<organism evidence="10 11">
    <name type="scientific">Candidatus Thalassospirochaeta sargassi</name>
    <dbReference type="NCBI Taxonomy" id="3119039"/>
    <lineage>
        <taxon>Bacteria</taxon>
        <taxon>Pseudomonadati</taxon>
        <taxon>Spirochaetota</taxon>
        <taxon>Spirochaetia</taxon>
        <taxon>Spirochaetales</taxon>
        <taxon>Spirochaetaceae</taxon>
        <taxon>Candidatus Thalassospirochaeta</taxon>
    </lineage>
</organism>
<dbReference type="Pfam" id="PF02223">
    <property type="entry name" value="Thymidylate_kin"/>
    <property type="match status" value="1"/>
</dbReference>
<dbReference type="GO" id="GO:0004798">
    <property type="term" value="F:dTMP kinase activity"/>
    <property type="evidence" value="ECO:0007669"/>
    <property type="project" value="UniProtKB-UniRule"/>
</dbReference>
<evidence type="ECO:0000313" key="10">
    <source>
        <dbReference type="EMBL" id="MDC7225905.1"/>
    </source>
</evidence>
<dbReference type="GO" id="GO:0005737">
    <property type="term" value="C:cytoplasm"/>
    <property type="evidence" value="ECO:0007669"/>
    <property type="project" value="TreeGrafter"/>
</dbReference>
<comment type="caution">
    <text evidence="8">Lacks conserved residue(s) required for the propagation of feature annotation.</text>
</comment>
<keyword evidence="6 8" id="KW-0067">ATP-binding</keyword>
<comment type="similarity">
    <text evidence="1 8">Belongs to the thymidylate kinase family.</text>
</comment>
<accession>A0AAJ1MLQ2</accession>
<dbReference type="GO" id="GO:0006227">
    <property type="term" value="P:dUDP biosynthetic process"/>
    <property type="evidence" value="ECO:0007669"/>
    <property type="project" value="TreeGrafter"/>
</dbReference>
<dbReference type="PANTHER" id="PTHR10344:SF4">
    <property type="entry name" value="UMP-CMP KINASE 2, MITOCHONDRIAL"/>
    <property type="match status" value="1"/>
</dbReference>
<evidence type="ECO:0000313" key="11">
    <source>
        <dbReference type="Proteomes" id="UP001221217"/>
    </source>
</evidence>
<dbReference type="PANTHER" id="PTHR10344">
    <property type="entry name" value="THYMIDYLATE KINASE"/>
    <property type="match status" value="1"/>
</dbReference>
<evidence type="ECO:0000256" key="6">
    <source>
        <dbReference type="ARBA" id="ARBA00022840"/>
    </source>
</evidence>
<reference evidence="10 11" key="1">
    <citation type="submission" date="2022-12" db="EMBL/GenBank/DDBJ databases">
        <title>Metagenome assembled genome from gulf of manar.</title>
        <authorList>
            <person name="Kohli P."/>
            <person name="Pk S."/>
            <person name="Venkata Ramana C."/>
            <person name="Sasikala C."/>
        </authorList>
    </citation>
    <scope>NUCLEOTIDE SEQUENCE [LARGE SCALE GENOMIC DNA]</scope>
    <source>
        <strain evidence="10">JB008</strain>
    </source>
</reference>
<dbReference type="GO" id="GO:0006233">
    <property type="term" value="P:dTDP biosynthetic process"/>
    <property type="evidence" value="ECO:0007669"/>
    <property type="project" value="InterPro"/>
</dbReference>
<dbReference type="InterPro" id="IPR018094">
    <property type="entry name" value="Thymidylate_kinase"/>
</dbReference>
<dbReference type="InterPro" id="IPR027417">
    <property type="entry name" value="P-loop_NTPase"/>
</dbReference>
<dbReference type="SUPFAM" id="SSF52540">
    <property type="entry name" value="P-loop containing nucleoside triphosphate hydrolases"/>
    <property type="match status" value="1"/>
</dbReference>
<keyword evidence="2 8" id="KW-0808">Transferase</keyword>
<proteinExistence type="inferred from homology"/>
<dbReference type="CDD" id="cd01672">
    <property type="entry name" value="TMPK"/>
    <property type="match status" value="1"/>
</dbReference>
<keyword evidence="5 8" id="KW-0418">Kinase</keyword>
<dbReference type="GO" id="GO:0006235">
    <property type="term" value="P:dTTP biosynthetic process"/>
    <property type="evidence" value="ECO:0007669"/>
    <property type="project" value="UniProtKB-UniRule"/>
</dbReference>